<evidence type="ECO:0000313" key="4">
    <source>
        <dbReference type="Proteomes" id="UP000187209"/>
    </source>
</evidence>
<organism evidence="3 4">
    <name type="scientific">Stentor coeruleus</name>
    <dbReference type="NCBI Taxonomy" id="5963"/>
    <lineage>
        <taxon>Eukaryota</taxon>
        <taxon>Sar</taxon>
        <taxon>Alveolata</taxon>
        <taxon>Ciliophora</taxon>
        <taxon>Postciliodesmatophora</taxon>
        <taxon>Heterotrichea</taxon>
        <taxon>Heterotrichida</taxon>
        <taxon>Stentoridae</taxon>
        <taxon>Stentor</taxon>
    </lineage>
</organism>
<gene>
    <name evidence="3" type="ORF">SteCoe_30492</name>
</gene>
<sequence length="151" mass="17069">MKFVTQEEGTAVDLLYFDSWESHKWADSLYYLSIGVLWILCVCFTLYCWTGSGSNGLVIAVGLCLMLIPCGILTIRMCIEGMLSLFVVRDHFVRGDEGKRLIESQEDQNSNQESEVKSDNQHSISLSKNEAQSASEENYDSQEDSEEYEGN</sequence>
<dbReference type="EMBL" id="MPUH01001001">
    <property type="protein sequence ID" value="OMJ71318.1"/>
    <property type="molecule type" value="Genomic_DNA"/>
</dbReference>
<evidence type="ECO:0000256" key="1">
    <source>
        <dbReference type="SAM" id="MobiDB-lite"/>
    </source>
</evidence>
<feature type="transmembrane region" description="Helical" evidence="2">
    <location>
        <begin position="56"/>
        <end position="75"/>
    </location>
</feature>
<comment type="caution">
    <text evidence="3">The sequence shown here is derived from an EMBL/GenBank/DDBJ whole genome shotgun (WGS) entry which is preliminary data.</text>
</comment>
<proteinExistence type="predicted"/>
<feature type="compositionally biased region" description="Polar residues" evidence="1">
    <location>
        <begin position="121"/>
        <end position="136"/>
    </location>
</feature>
<feature type="compositionally biased region" description="Acidic residues" evidence="1">
    <location>
        <begin position="137"/>
        <end position="151"/>
    </location>
</feature>
<feature type="region of interest" description="Disordered" evidence="1">
    <location>
        <begin position="102"/>
        <end position="151"/>
    </location>
</feature>
<dbReference type="Proteomes" id="UP000187209">
    <property type="component" value="Unassembled WGS sequence"/>
</dbReference>
<dbReference type="Pfam" id="PF14110">
    <property type="entry name" value="DUF4282"/>
    <property type="match status" value="1"/>
</dbReference>
<keyword evidence="4" id="KW-1185">Reference proteome</keyword>
<keyword evidence="2" id="KW-0812">Transmembrane</keyword>
<evidence type="ECO:0000313" key="3">
    <source>
        <dbReference type="EMBL" id="OMJ71318.1"/>
    </source>
</evidence>
<reference evidence="3 4" key="1">
    <citation type="submission" date="2016-11" db="EMBL/GenBank/DDBJ databases">
        <title>The macronuclear genome of Stentor coeruleus: a giant cell with tiny introns.</title>
        <authorList>
            <person name="Slabodnick M."/>
            <person name="Ruby J.G."/>
            <person name="Reiff S.B."/>
            <person name="Swart E.C."/>
            <person name="Gosai S."/>
            <person name="Prabakaran S."/>
            <person name="Witkowska E."/>
            <person name="Larue G.E."/>
            <person name="Fisher S."/>
            <person name="Freeman R.M."/>
            <person name="Gunawardena J."/>
            <person name="Chu W."/>
            <person name="Stover N.A."/>
            <person name="Gregory B.D."/>
            <person name="Nowacki M."/>
            <person name="Derisi J."/>
            <person name="Roy S.W."/>
            <person name="Marshall W.F."/>
            <person name="Sood P."/>
        </authorList>
    </citation>
    <scope>NUCLEOTIDE SEQUENCE [LARGE SCALE GENOMIC DNA]</scope>
    <source>
        <strain evidence="3">WM001</strain>
    </source>
</reference>
<protein>
    <submittedName>
        <fullName evidence="3">Uncharacterized protein</fullName>
    </submittedName>
</protein>
<name>A0A1R2B3F7_9CILI</name>
<accession>A0A1R2B3F7</accession>
<dbReference type="InterPro" id="IPR025557">
    <property type="entry name" value="DUF4282"/>
</dbReference>
<feature type="transmembrane region" description="Helical" evidence="2">
    <location>
        <begin position="29"/>
        <end position="49"/>
    </location>
</feature>
<evidence type="ECO:0000256" key="2">
    <source>
        <dbReference type="SAM" id="Phobius"/>
    </source>
</evidence>
<keyword evidence="2" id="KW-0472">Membrane</keyword>
<dbReference type="AlphaFoldDB" id="A0A1R2B3F7"/>
<keyword evidence="2" id="KW-1133">Transmembrane helix</keyword>